<evidence type="ECO:0000313" key="2">
    <source>
        <dbReference type="EMBL" id="MBF1164933.1"/>
    </source>
</evidence>
<reference evidence="2" key="1">
    <citation type="submission" date="2020-04" db="EMBL/GenBank/DDBJ databases">
        <title>Deep metagenomics examines the oral microbiome during advanced dental caries in children, revealing novel taxa and co-occurrences with host molecules.</title>
        <authorList>
            <person name="Baker J.L."/>
            <person name="Morton J.T."/>
            <person name="Dinis M."/>
            <person name="Alvarez R."/>
            <person name="Tran N.C."/>
            <person name="Knight R."/>
            <person name="Edlund A."/>
        </authorList>
    </citation>
    <scope>NUCLEOTIDE SEQUENCE</scope>
    <source>
        <strain evidence="2">JCVI_32_bin.24</strain>
    </source>
</reference>
<comment type="caution">
    <text evidence="2">The sequence shown here is derived from an EMBL/GenBank/DDBJ whole genome shotgun (WGS) entry which is preliminary data.</text>
</comment>
<sequence>MDAINLTDFLTPKLVPDARFVVMYESRNITRDISASLLSLRYTDYLSGQSDDLDIQLVDAQGRWRGDWYPGHGDTLTLSMGWHGTPLRAVGSFEIDEVELQYPPSVVNIRALATGIRAGLRTVENRAYEGMTLEGVAKQIAQRQGLELVGRIESIKLDRLTQRESDLVFLRELADTYDYAFKVVGSKLVFHSISELAQGKPIGSLALTQLTNVRIRDQLREVPRAVEVKHQEPAKKQLVEYRIENGKTVAVPSSASKTTSSGDTRKSRKRAASAEEATAQAKADLVKSNRERATGGWSCVGRPSMVSGNVLALIGEDAGKFAGNYLITRSTHTVDRNGGYVTDVDACRVSTDAQTADDARLGIQSVAHGKV</sequence>
<accession>A0A930BRT0</accession>
<feature type="region of interest" description="Disordered" evidence="1">
    <location>
        <begin position="250"/>
        <end position="285"/>
    </location>
</feature>
<protein>
    <submittedName>
        <fullName evidence="2">Late control protein D</fullName>
    </submittedName>
</protein>
<dbReference type="EMBL" id="JABZMI010000128">
    <property type="protein sequence ID" value="MBF1164933.1"/>
    <property type="molecule type" value="Genomic_DNA"/>
</dbReference>
<gene>
    <name evidence="2" type="ORF">HXL68_07820</name>
</gene>
<dbReference type="PANTHER" id="PTHR35862:SF1">
    <property type="entry name" value="FELS-2 PROPHAGE PROTEIN"/>
    <property type="match status" value="1"/>
</dbReference>
<evidence type="ECO:0000256" key="1">
    <source>
        <dbReference type="SAM" id="MobiDB-lite"/>
    </source>
</evidence>
<feature type="compositionally biased region" description="Polar residues" evidence="1">
    <location>
        <begin position="251"/>
        <end position="262"/>
    </location>
</feature>
<dbReference type="SUPFAM" id="SSF69279">
    <property type="entry name" value="Phage tail proteins"/>
    <property type="match status" value="1"/>
</dbReference>
<proteinExistence type="predicted"/>
<feature type="compositionally biased region" description="Low complexity" evidence="1">
    <location>
        <begin position="274"/>
        <end position="283"/>
    </location>
</feature>
<dbReference type="PANTHER" id="PTHR35862">
    <property type="entry name" value="FELS-2 PROPHAGE PROTEIN"/>
    <property type="match status" value="1"/>
</dbReference>
<dbReference type="AlphaFoldDB" id="A0A930BRT0"/>
<dbReference type="Proteomes" id="UP000718593">
    <property type="component" value="Unassembled WGS sequence"/>
</dbReference>
<evidence type="ECO:0000313" key="3">
    <source>
        <dbReference type="Proteomes" id="UP000718593"/>
    </source>
</evidence>
<name>A0A930BRT0_9RHOO</name>
<organism evidence="2 3">
    <name type="scientific">Dechloromonas agitata</name>
    <dbReference type="NCBI Taxonomy" id="73030"/>
    <lineage>
        <taxon>Bacteria</taxon>
        <taxon>Pseudomonadati</taxon>
        <taxon>Pseudomonadota</taxon>
        <taxon>Betaproteobacteria</taxon>
        <taxon>Rhodocyclales</taxon>
        <taxon>Azonexaceae</taxon>
        <taxon>Dechloromonas</taxon>
    </lineage>
</organism>
<dbReference type="InterPro" id="IPR052726">
    <property type="entry name" value="Phage_Baseplate_Hub"/>
</dbReference>